<comment type="caution">
    <text evidence="1">The sequence shown here is derived from an EMBL/GenBank/DDBJ whole genome shotgun (WGS) entry which is preliminary data.</text>
</comment>
<dbReference type="CDD" id="cd07067">
    <property type="entry name" value="HP_PGM_like"/>
    <property type="match status" value="1"/>
</dbReference>
<proteinExistence type="predicted"/>
<dbReference type="InterPro" id="IPR029033">
    <property type="entry name" value="His_PPase_superfam"/>
</dbReference>
<evidence type="ECO:0000313" key="2">
    <source>
        <dbReference type="Proteomes" id="UP000030185"/>
    </source>
</evidence>
<dbReference type="RefSeq" id="WP_045458634.1">
    <property type="nucleotide sequence ID" value="NZ_BBLT01000001.1"/>
</dbReference>
<dbReference type="PANTHER" id="PTHR47623:SF1">
    <property type="entry name" value="OS09G0287300 PROTEIN"/>
    <property type="match status" value="1"/>
</dbReference>
<dbReference type="OrthoDB" id="9810154at2"/>
<keyword evidence="2" id="KW-1185">Reference proteome</keyword>
<dbReference type="SUPFAM" id="SSF53254">
    <property type="entry name" value="Phosphoglycerate mutase-like"/>
    <property type="match status" value="1"/>
</dbReference>
<accession>A0A098L9H6</accession>
<evidence type="ECO:0000313" key="1">
    <source>
        <dbReference type="EMBL" id="GAL83570.1"/>
    </source>
</evidence>
<dbReference type="Gene3D" id="3.40.50.1240">
    <property type="entry name" value="Phosphoglycerate mutase-like"/>
    <property type="match status" value="1"/>
</dbReference>
<gene>
    <name evidence="1" type="ORF">MYP_797</name>
</gene>
<protein>
    <submittedName>
        <fullName evidence="1">Phosphohistidine phosphatase</fullName>
    </submittedName>
</protein>
<dbReference type="STRING" id="153721.MYP_797"/>
<dbReference type="Pfam" id="PF00300">
    <property type="entry name" value="His_Phos_1"/>
    <property type="match status" value="1"/>
</dbReference>
<reference evidence="1 2" key="1">
    <citation type="submission" date="2014-09" db="EMBL/GenBank/DDBJ databases">
        <title>Sporocytophaga myxococcoides PG-01 genome sequencing.</title>
        <authorList>
            <person name="Liu L."/>
            <person name="Gao P.J."/>
            <person name="Chen G.J."/>
            <person name="Wang L.S."/>
        </authorList>
    </citation>
    <scope>NUCLEOTIDE SEQUENCE [LARGE SCALE GENOMIC DNA]</scope>
    <source>
        <strain evidence="1 2">PG-01</strain>
    </source>
</reference>
<dbReference type="AlphaFoldDB" id="A0A098L9H6"/>
<dbReference type="Proteomes" id="UP000030185">
    <property type="component" value="Unassembled WGS sequence"/>
</dbReference>
<dbReference type="PANTHER" id="PTHR47623">
    <property type="entry name" value="OS09G0287300 PROTEIN"/>
    <property type="match status" value="1"/>
</dbReference>
<sequence length="170" mass="19333">MSKIIYLARHAKSDWSIPGQKDFERELNTRGLTDAPKMGRKLHEMQVLPDLILSSPAVRAKNTAELMAEQLQYDLNKIVYEEELYEASVRSLMAVISRVSPENNRVMIFGHNPSLTYMAEYLTKEVIGNIPTSGILEISLNIDTWEEVSGELGKLNWFIYPKLIFGTEGN</sequence>
<dbReference type="InterPro" id="IPR013078">
    <property type="entry name" value="His_Pase_superF_clade-1"/>
</dbReference>
<dbReference type="EMBL" id="BBLT01000001">
    <property type="protein sequence ID" value="GAL83570.1"/>
    <property type="molecule type" value="Genomic_DNA"/>
</dbReference>
<organism evidence="1 2">
    <name type="scientific">Sporocytophaga myxococcoides</name>
    <dbReference type="NCBI Taxonomy" id="153721"/>
    <lineage>
        <taxon>Bacteria</taxon>
        <taxon>Pseudomonadati</taxon>
        <taxon>Bacteroidota</taxon>
        <taxon>Cytophagia</taxon>
        <taxon>Cytophagales</taxon>
        <taxon>Cytophagaceae</taxon>
        <taxon>Sporocytophaga</taxon>
    </lineage>
</organism>
<name>A0A098L9H6_9BACT</name>
<dbReference type="eggNOG" id="COG2062">
    <property type="taxonomic scope" value="Bacteria"/>
</dbReference>